<evidence type="ECO:0000259" key="2">
    <source>
        <dbReference type="PROSITE" id="PS50943"/>
    </source>
</evidence>
<protein>
    <submittedName>
        <fullName evidence="3">Helix-turn-helix transcriptional regulator</fullName>
    </submittedName>
</protein>
<sequence length="90" mass="10564">MIKKNKLKKIREKMGISQEKLAMDMNTSQKNISSWEVGRTTPSASRMQYLEEYFEVPKEVIFFEAFNYKNELKLPNRTEINSKNEKAGAK</sequence>
<evidence type="ECO:0000313" key="4">
    <source>
        <dbReference type="Proteomes" id="UP001057280"/>
    </source>
</evidence>
<dbReference type="Proteomes" id="UP001057280">
    <property type="component" value="Unassembled WGS sequence"/>
</dbReference>
<dbReference type="PROSITE" id="PS50943">
    <property type="entry name" value="HTH_CROC1"/>
    <property type="match status" value="1"/>
</dbReference>
<dbReference type="AlphaFoldDB" id="A0AB35HMI8"/>
<dbReference type="InterPro" id="IPR010982">
    <property type="entry name" value="Lambda_DNA-bd_dom_sf"/>
</dbReference>
<organism evidence="3 4">
    <name type="scientific">Tetragenococcus halophilus</name>
    <name type="common">Pediococcus halophilus</name>
    <dbReference type="NCBI Taxonomy" id="51669"/>
    <lineage>
        <taxon>Bacteria</taxon>
        <taxon>Bacillati</taxon>
        <taxon>Bacillota</taxon>
        <taxon>Bacilli</taxon>
        <taxon>Lactobacillales</taxon>
        <taxon>Enterococcaceae</taxon>
        <taxon>Tetragenococcus</taxon>
    </lineage>
</organism>
<evidence type="ECO:0000313" key="3">
    <source>
        <dbReference type="EMBL" id="MCO8297330.1"/>
    </source>
</evidence>
<dbReference type="SUPFAM" id="SSF47413">
    <property type="entry name" value="lambda repressor-like DNA-binding domains"/>
    <property type="match status" value="1"/>
</dbReference>
<name>A0AB35HMI8_TETHA</name>
<dbReference type="GO" id="GO:0003677">
    <property type="term" value="F:DNA binding"/>
    <property type="evidence" value="ECO:0007669"/>
    <property type="project" value="UniProtKB-KW"/>
</dbReference>
<dbReference type="SMART" id="SM00530">
    <property type="entry name" value="HTH_XRE"/>
    <property type="match status" value="1"/>
</dbReference>
<dbReference type="PANTHER" id="PTHR46558">
    <property type="entry name" value="TRACRIPTIONAL REGULATORY PROTEIN-RELATED-RELATED"/>
    <property type="match status" value="1"/>
</dbReference>
<dbReference type="EMBL" id="JACACB010000004">
    <property type="protein sequence ID" value="MCO8297330.1"/>
    <property type="molecule type" value="Genomic_DNA"/>
</dbReference>
<dbReference type="Pfam" id="PF01381">
    <property type="entry name" value="HTH_3"/>
    <property type="match status" value="1"/>
</dbReference>
<dbReference type="InterPro" id="IPR001387">
    <property type="entry name" value="Cro/C1-type_HTH"/>
</dbReference>
<dbReference type="RefSeq" id="WP_212884153.1">
    <property type="nucleotide sequence ID" value="NZ_BLRN01000088.1"/>
</dbReference>
<reference evidence="3" key="1">
    <citation type="submission" date="2020-06" db="EMBL/GenBank/DDBJ databases">
        <authorList>
            <person name="Link T."/>
            <person name="Ehrmann M."/>
        </authorList>
    </citation>
    <scope>NUCLEOTIDE SEQUENCE</scope>
    <source>
        <strain evidence="3">TMW 2.2257</strain>
    </source>
</reference>
<dbReference type="CDD" id="cd00093">
    <property type="entry name" value="HTH_XRE"/>
    <property type="match status" value="1"/>
</dbReference>
<evidence type="ECO:0000256" key="1">
    <source>
        <dbReference type="ARBA" id="ARBA00023125"/>
    </source>
</evidence>
<reference evidence="3" key="2">
    <citation type="journal article" date="2021" name="BMC Microbiol.">
        <title>The diversity among the species Tetragenococcus halophilus including new isolates from a lupine seed fermentation.</title>
        <authorList>
            <person name="Link T."/>
            <person name="Vogel R.F."/>
            <person name="Ehrmann M.A."/>
        </authorList>
    </citation>
    <scope>NUCLEOTIDE SEQUENCE</scope>
    <source>
        <strain evidence="3">TMW 2.2257</strain>
    </source>
</reference>
<dbReference type="PANTHER" id="PTHR46558:SF4">
    <property type="entry name" value="DNA-BIDING PHAGE PROTEIN"/>
    <property type="match status" value="1"/>
</dbReference>
<accession>A0AB35HMI8</accession>
<comment type="caution">
    <text evidence="3">The sequence shown here is derived from an EMBL/GenBank/DDBJ whole genome shotgun (WGS) entry which is preliminary data.</text>
</comment>
<gene>
    <name evidence="3" type="ORF">HXW75_02450</name>
</gene>
<feature type="domain" description="HTH cro/C1-type" evidence="2">
    <location>
        <begin position="7"/>
        <end position="61"/>
    </location>
</feature>
<proteinExistence type="predicted"/>
<keyword evidence="1" id="KW-0238">DNA-binding</keyword>
<dbReference type="Gene3D" id="1.10.260.40">
    <property type="entry name" value="lambda repressor-like DNA-binding domains"/>
    <property type="match status" value="1"/>
</dbReference>